<feature type="region of interest" description="Disordered" evidence="1">
    <location>
        <begin position="866"/>
        <end position="911"/>
    </location>
</feature>
<feature type="region of interest" description="Disordered" evidence="1">
    <location>
        <begin position="827"/>
        <end position="849"/>
    </location>
</feature>
<dbReference type="EMBL" id="WIUZ02000005">
    <property type="protein sequence ID" value="KAF9786663.1"/>
    <property type="molecule type" value="Genomic_DNA"/>
</dbReference>
<evidence type="ECO:0000313" key="4">
    <source>
        <dbReference type="EMBL" id="KAF9786663.1"/>
    </source>
</evidence>
<evidence type="ECO:0000256" key="1">
    <source>
        <dbReference type="SAM" id="MobiDB-lite"/>
    </source>
</evidence>
<dbReference type="GO" id="GO:0005737">
    <property type="term" value="C:cytoplasm"/>
    <property type="evidence" value="ECO:0007669"/>
    <property type="project" value="TreeGrafter"/>
</dbReference>
<dbReference type="Proteomes" id="UP000736335">
    <property type="component" value="Unassembled WGS sequence"/>
</dbReference>
<protein>
    <submittedName>
        <fullName evidence="4">Armadillo-type protein</fullName>
    </submittedName>
</protein>
<accession>A0A9P6HH27</accession>
<reference evidence="4" key="1">
    <citation type="journal article" date="2020" name="Nat. Commun.">
        <title>Large-scale genome sequencing of mycorrhizal fungi provides insights into the early evolution of symbiotic traits.</title>
        <authorList>
            <person name="Miyauchi S."/>
            <person name="Kiss E."/>
            <person name="Kuo A."/>
            <person name="Drula E."/>
            <person name="Kohler A."/>
            <person name="Sanchez-Garcia M."/>
            <person name="Morin E."/>
            <person name="Andreopoulos B."/>
            <person name="Barry K.W."/>
            <person name="Bonito G."/>
            <person name="Buee M."/>
            <person name="Carver A."/>
            <person name="Chen C."/>
            <person name="Cichocki N."/>
            <person name="Clum A."/>
            <person name="Culley D."/>
            <person name="Crous P.W."/>
            <person name="Fauchery L."/>
            <person name="Girlanda M."/>
            <person name="Hayes R.D."/>
            <person name="Keri Z."/>
            <person name="LaButti K."/>
            <person name="Lipzen A."/>
            <person name="Lombard V."/>
            <person name="Magnuson J."/>
            <person name="Maillard F."/>
            <person name="Murat C."/>
            <person name="Nolan M."/>
            <person name="Ohm R.A."/>
            <person name="Pangilinan J."/>
            <person name="Pereira M.F."/>
            <person name="Perotto S."/>
            <person name="Peter M."/>
            <person name="Pfister S."/>
            <person name="Riley R."/>
            <person name="Sitrit Y."/>
            <person name="Stielow J.B."/>
            <person name="Szollosi G."/>
            <person name="Zifcakova L."/>
            <person name="Stursova M."/>
            <person name="Spatafora J.W."/>
            <person name="Tedersoo L."/>
            <person name="Vaario L.M."/>
            <person name="Yamada A."/>
            <person name="Yan M."/>
            <person name="Wang P."/>
            <person name="Xu J."/>
            <person name="Bruns T."/>
            <person name="Baldrian P."/>
            <person name="Vilgalys R."/>
            <person name="Dunand C."/>
            <person name="Henrissat B."/>
            <person name="Grigoriev I.V."/>
            <person name="Hibbett D."/>
            <person name="Nagy L.G."/>
            <person name="Martin F.M."/>
        </authorList>
    </citation>
    <scope>NUCLEOTIDE SEQUENCE</scope>
    <source>
        <strain evidence="4">UH-Tt-Lm1</strain>
    </source>
</reference>
<dbReference type="SUPFAM" id="SSF48371">
    <property type="entry name" value="ARM repeat"/>
    <property type="match status" value="1"/>
</dbReference>
<dbReference type="InterPro" id="IPR057566">
    <property type="entry name" value="TPR_TTI1_N"/>
</dbReference>
<dbReference type="OrthoDB" id="49511at2759"/>
<dbReference type="Pfam" id="PF21547">
    <property type="entry name" value="TTI1"/>
    <property type="match status" value="1"/>
</dbReference>
<dbReference type="InterPro" id="IPR049362">
    <property type="entry name" value="TTI1_rpt"/>
</dbReference>
<dbReference type="InterPro" id="IPR057567">
    <property type="entry name" value="TPR_TTI1_C"/>
</dbReference>
<feature type="domain" description="TTI1 C-terminal TPR" evidence="3">
    <location>
        <begin position="815"/>
        <end position="1102"/>
    </location>
</feature>
<dbReference type="InterPro" id="IPR052587">
    <property type="entry name" value="TELO2-interacting_protein_1"/>
</dbReference>
<keyword evidence="5" id="KW-1185">Reference proteome</keyword>
<reference evidence="4" key="2">
    <citation type="submission" date="2020-11" db="EMBL/GenBank/DDBJ databases">
        <authorList>
            <consortium name="DOE Joint Genome Institute"/>
            <person name="Kuo A."/>
            <person name="Miyauchi S."/>
            <person name="Kiss E."/>
            <person name="Drula E."/>
            <person name="Kohler A."/>
            <person name="Sanchez-Garcia M."/>
            <person name="Andreopoulos B."/>
            <person name="Barry K.W."/>
            <person name="Bonito G."/>
            <person name="Buee M."/>
            <person name="Carver A."/>
            <person name="Chen C."/>
            <person name="Cichocki N."/>
            <person name="Clum A."/>
            <person name="Culley D."/>
            <person name="Crous P.W."/>
            <person name="Fauchery L."/>
            <person name="Girlanda M."/>
            <person name="Hayes R."/>
            <person name="Keri Z."/>
            <person name="Labutti K."/>
            <person name="Lipzen A."/>
            <person name="Lombard V."/>
            <person name="Magnuson J."/>
            <person name="Maillard F."/>
            <person name="Morin E."/>
            <person name="Murat C."/>
            <person name="Nolan M."/>
            <person name="Ohm R."/>
            <person name="Pangilinan J."/>
            <person name="Pereira M."/>
            <person name="Perotto S."/>
            <person name="Peter M."/>
            <person name="Riley R."/>
            <person name="Sitrit Y."/>
            <person name="Stielow B."/>
            <person name="Szollosi G."/>
            <person name="Zifcakova L."/>
            <person name="Stursova M."/>
            <person name="Spatafora J.W."/>
            <person name="Tedersoo L."/>
            <person name="Vaario L.-M."/>
            <person name="Yamada A."/>
            <person name="Yan M."/>
            <person name="Wang P."/>
            <person name="Xu J."/>
            <person name="Bruns T."/>
            <person name="Baldrian P."/>
            <person name="Vilgalys R."/>
            <person name="Henrissat B."/>
            <person name="Grigoriev I.V."/>
            <person name="Hibbett D."/>
            <person name="Nagy L.G."/>
            <person name="Martin F.M."/>
        </authorList>
    </citation>
    <scope>NUCLEOTIDE SEQUENCE</scope>
    <source>
        <strain evidence="4">UH-Tt-Lm1</strain>
    </source>
</reference>
<sequence length="1141" mass="124931">MSSPHTATNDKPAPSPVFSQLKSSCVPLLANTQLSPSSIPLVSRLLSEVIATLSDAALSDGGLAPNLVHYVFIPISTIIRRNPSSSIPDQVLEKLLIVLRILLEVWWWTIDLQTWEQIYMLCGSIVIGLGDKGKGRGRDDETREVAVQCLLKLLRGPSTDEGSKQDPRREANTARLALHARSRQFFPIFGQTLTSVMETSLTTTVSLQRACLQALRAMIEDYAPPYFIPSILPGVVSTMVKAALGTSTRKGWSNGEIVAEALGVMQVVVVGAIGDDVCVEEGAIRRVDDLEDLLELSTSAPVAGGSSEDIPYATKRTESWLRASSSQLHISMNSLSSLPSHPTPSALLALCNFSYKVLSATTLTLPQTQPLLLSYLLSLSNSPFPSVSQGASSHLTELLLPGTKTHHPLMQTLSGMTSDYLSSLPRLISIQSEAKVEHTAGLIEAICRLCSRDSSGEERNPSISTRLQKLTGPMGGIEKWGWVLLSVLEFGEPEFSTADFSVAQILDAEYAGPVDVPFPELTLKNVTSRSTSNSLVRMLRALGQATGEGCVFAIEWFIGVGRKSKKHDSIAALWCATRLLEGAGGVSLDSSSGGIVRKRNKRIEKLARSVAKSISELWDEPKEDEVTQSTPETQSQALVDVVDENTIIEHKFGLLTVRAPGTSDYSQEKRSKPRSQPYLHGVLSIQLLSISSGILQARFSSLFLRVLYPILHSIVSANIHLSSTALAGLKYVTNSTSYASPANLLLANFDYALDAISRRLSRRWLDLDATKVLLLLVRLIGKDVVEKAGDVVEECFDRLDEYHGYQVLVEGLVEVLAEVVRIVGEDESSRVDRTNENPPPGPEPPTDDERFEDFFVWLEHRNDVPALEEDTTDYGPAPRKAWGKDPSESDQVGEEPPNQDKGDPAPTPTQSLTKQIVSRSIYFLTHPSPLIRARILTLLTNSVPVLPASAVLPSIHQAWPFVLNRFSDKEGWVVSAAAGLVESLSVNVGSFMQRRVWDDVWPKFRMLLDKLEAGDKSSALARRGFEGGIGTESAYTHSHRLYRSILRTVITGTQKVRTEDATLFEVTLLFRRFLGKGVHEELQKYARELYIGVAKQNADAVWLVLEGTVGGIRGGGPRTKWLEEKWDVRENVALVLGSIGG</sequence>
<dbReference type="PANTHER" id="PTHR18460:SF3">
    <property type="entry name" value="TELO2-INTERACTING PROTEIN 1 HOMOLOG"/>
    <property type="match status" value="1"/>
</dbReference>
<dbReference type="InterPro" id="IPR016024">
    <property type="entry name" value="ARM-type_fold"/>
</dbReference>
<organism evidence="4 5">
    <name type="scientific">Thelephora terrestris</name>
    <dbReference type="NCBI Taxonomy" id="56493"/>
    <lineage>
        <taxon>Eukaryota</taxon>
        <taxon>Fungi</taxon>
        <taxon>Dikarya</taxon>
        <taxon>Basidiomycota</taxon>
        <taxon>Agaricomycotina</taxon>
        <taxon>Agaricomycetes</taxon>
        <taxon>Thelephorales</taxon>
        <taxon>Thelephoraceae</taxon>
        <taxon>Thelephora</taxon>
    </lineage>
</organism>
<comment type="caution">
    <text evidence="4">The sequence shown here is derived from an EMBL/GenBank/DDBJ whole genome shotgun (WGS) entry which is preliminary data.</text>
</comment>
<feature type="domain" description="TTI1 N-terminal TPR" evidence="2">
    <location>
        <begin position="18"/>
        <end position="382"/>
    </location>
</feature>
<proteinExistence type="predicted"/>
<dbReference type="Pfam" id="PF24181">
    <property type="entry name" value="TPR_TTI1_C"/>
    <property type="match status" value="1"/>
</dbReference>
<name>A0A9P6HH27_9AGAM</name>
<dbReference type="AlphaFoldDB" id="A0A9P6HH27"/>
<evidence type="ECO:0000259" key="3">
    <source>
        <dbReference type="Pfam" id="PF24181"/>
    </source>
</evidence>
<gene>
    <name evidence="4" type="ORF">BJ322DRAFT_664629</name>
</gene>
<evidence type="ECO:0000313" key="5">
    <source>
        <dbReference type="Proteomes" id="UP000736335"/>
    </source>
</evidence>
<dbReference type="Pfam" id="PF24173">
    <property type="entry name" value="TPR_TTI1_N"/>
    <property type="match status" value="1"/>
</dbReference>
<evidence type="ECO:0000259" key="2">
    <source>
        <dbReference type="Pfam" id="PF24173"/>
    </source>
</evidence>
<dbReference type="PANTHER" id="PTHR18460">
    <property type="entry name" value="TEL2 INTERACTING PROTEIN 1 TTI1 FAMILY MEMBER"/>
    <property type="match status" value="1"/>
</dbReference>